<sequence>MKEILKPSSFEVKTIELAIDEDSILFDGQTILKSDITELKFWISSVEFYKFSIGKHYQIGFKTEKNQIDIHLRSYLGISDRYFLHLFNQILDKVWDPLTQRIFQRNLREWSENRLVNIAGCQLRDDGIISHKQGLIQKERIFILWQNLHFDKKFDRLTFTDSKDNSIWLNLYYKDNWNIEILISLLEYISEEKKALT</sequence>
<dbReference type="KEGG" id="ruf:TH63_01765"/>
<dbReference type="AlphaFoldDB" id="A0A0H4VLL1"/>
<proteinExistence type="predicted"/>
<keyword evidence="2" id="KW-1185">Reference proteome</keyword>
<organism evidence="1 2">
    <name type="scientific">Rufibacter radiotolerans</name>
    <dbReference type="NCBI Taxonomy" id="1379910"/>
    <lineage>
        <taxon>Bacteria</taxon>
        <taxon>Pseudomonadati</taxon>
        <taxon>Bacteroidota</taxon>
        <taxon>Cytophagia</taxon>
        <taxon>Cytophagales</taxon>
        <taxon>Hymenobacteraceae</taxon>
        <taxon>Rufibacter</taxon>
    </lineage>
</organism>
<dbReference type="Proteomes" id="UP000036458">
    <property type="component" value="Chromosome"/>
</dbReference>
<gene>
    <name evidence="1" type="ORF">TH63_01765</name>
</gene>
<evidence type="ECO:0000313" key="1">
    <source>
        <dbReference type="EMBL" id="AKQ44639.1"/>
    </source>
</evidence>
<reference evidence="1 2" key="1">
    <citation type="submission" date="2015-01" db="EMBL/GenBank/DDBJ databases">
        <title>Rufibacter sp./DG31D/ whole genome sequencing.</title>
        <authorList>
            <person name="Kim M.K."/>
            <person name="Srinivasan S."/>
            <person name="Lee J.-J."/>
        </authorList>
    </citation>
    <scope>NUCLEOTIDE SEQUENCE [LARGE SCALE GENOMIC DNA]</scope>
    <source>
        <strain evidence="1 2">DG31D</strain>
    </source>
</reference>
<dbReference type="OrthoDB" id="893579at2"/>
<dbReference type="EMBL" id="CP010777">
    <property type="protein sequence ID" value="AKQ44639.1"/>
    <property type="molecule type" value="Genomic_DNA"/>
</dbReference>
<name>A0A0H4VLL1_9BACT</name>
<dbReference type="PATRIC" id="fig|1379910.4.peg.371"/>
<accession>A0A0H4VLL1</accession>
<protein>
    <submittedName>
        <fullName evidence="1">Uncharacterized protein</fullName>
    </submittedName>
</protein>
<evidence type="ECO:0000313" key="2">
    <source>
        <dbReference type="Proteomes" id="UP000036458"/>
    </source>
</evidence>